<organism evidence="3 4">
    <name type="scientific">Eiseniibacteriota bacterium</name>
    <dbReference type="NCBI Taxonomy" id="2212470"/>
    <lineage>
        <taxon>Bacteria</taxon>
        <taxon>Candidatus Eiseniibacteriota</taxon>
    </lineage>
</organism>
<feature type="domain" description="PKD" evidence="2">
    <location>
        <begin position="269"/>
        <end position="332"/>
    </location>
</feature>
<evidence type="ECO:0000313" key="4">
    <source>
        <dbReference type="Proteomes" id="UP000319829"/>
    </source>
</evidence>
<dbReference type="InterPro" id="IPR035986">
    <property type="entry name" value="PKD_dom_sf"/>
</dbReference>
<feature type="region of interest" description="Disordered" evidence="1">
    <location>
        <begin position="389"/>
        <end position="408"/>
    </location>
</feature>
<comment type="caution">
    <text evidence="3">The sequence shown here is derived from an EMBL/GenBank/DDBJ whole genome shotgun (WGS) entry which is preliminary data.</text>
</comment>
<dbReference type="Gene3D" id="2.60.40.10">
    <property type="entry name" value="Immunoglobulins"/>
    <property type="match status" value="2"/>
</dbReference>
<dbReference type="InterPro" id="IPR013783">
    <property type="entry name" value="Ig-like_fold"/>
</dbReference>
<dbReference type="Pfam" id="PF17803">
    <property type="entry name" value="Cadherin_4"/>
    <property type="match status" value="1"/>
</dbReference>
<dbReference type="SUPFAM" id="SSF49299">
    <property type="entry name" value="PKD domain"/>
    <property type="match status" value="1"/>
</dbReference>
<dbReference type="Proteomes" id="UP000319829">
    <property type="component" value="Unassembled WGS sequence"/>
</dbReference>
<gene>
    <name evidence="3" type="ORF">E6K74_05825</name>
</gene>
<evidence type="ECO:0000259" key="2">
    <source>
        <dbReference type="PROSITE" id="PS50093"/>
    </source>
</evidence>
<name>A0A538ST18_UNCEI</name>
<dbReference type="InterPro" id="IPR000601">
    <property type="entry name" value="PKD_dom"/>
</dbReference>
<dbReference type="PROSITE" id="PS50093">
    <property type="entry name" value="PKD"/>
    <property type="match status" value="1"/>
</dbReference>
<dbReference type="InterPro" id="IPR040853">
    <property type="entry name" value="RapA2_cadherin-like"/>
</dbReference>
<dbReference type="InterPro" id="IPR022409">
    <property type="entry name" value="PKD/Chitinase_dom"/>
</dbReference>
<dbReference type="Pfam" id="PF18911">
    <property type="entry name" value="PKD_4"/>
    <property type="match status" value="1"/>
</dbReference>
<accession>A0A538ST18</accession>
<dbReference type="AlphaFoldDB" id="A0A538ST18"/>
<dbReference type="SMART" id="SM00089">
    <property type="entry name" value="PKD"/>
    <property type="match status" value="1"/>
</dbReference>
<evidence type="ECO:0000313" key="3">
    <source>
        <dbReference type="EMBL" id="TMQ54538.1"/>
    </source>
</evidence>
<feature type="non-terminal residue" evidence="3">
    <location>
        <position position="475"/>
    </location>
</feature>
<sequence>MTASTRWVGALVLIIASLGAVATRAVAAPAYVGRVAGTQATPLFPTSSVTLTASRPVAGGDALLIALKLSTSLFGGIGATDAAGNTYQVDIDQADGLGLSRTIVISATNVRALSAGASITVNFPMSGAYMISVDEFSGLAARDVIASASGNGSTFNSGVTPSTSQPIELLYGAVGNESGSAPGWSAGWTGLPTLTLGGDNLGAAYGVTSSAGAYAASGSTSGTWMAGIATYTATAADNPPSARLTVAQLASPALTVRADGSGSTDGDATPIASYRFDFGDGSTAVTTTAPTATAQHTYAASGTYTVMLIATDTGGNASSPATASVNVTGNRAPTLSQPANMTVAQGATADQAITGSDPDGDALTFSKVSGPAFMTVTTTSATAGNVHVAPGSSEPAGTSSATVRASDGSLSNDKTLTITVNNVNRAPTLSQPANMTVNEGATADQTLNATDPDGNALTFSLASGPTYASVTTTAP</sequence>
<dbReference type="CDD" id="cd00146">
    <property type="entry name" value="PKD"/>
    <property type="match status" value="1"/>
</dbReference>
<protein>
    <submittedName>
        <fullName evidence="3">PKD domain-containing protein</fullName>
    </submittedName>
</protein>
<evidence type="ECO:0000256" key="1">
    <source>
        <dbReference type="SAM" id="MobiDB-lite"/>
    </source>
</evidence>
<proteinExistence type="predicted"/>
<feature type="compositionally biased region" description="Polar residues" evidence="1">
    <location>
        <begin position="395"/>
        <end position="408"/>
    </location>
</feature>
<dbReference type="EMBL" id="VBOU01000069">
    <property type="protein sequence ID" value="TMQ54538.1"/>
    <property type="molecule type" value="Genomic_DNA"/>
</dbReference>
<reference evidence="3 4" key="1">
    <citation type="journal article" date="2019" name="Nat. Microbiol.">
        <title>Mediterranean grassland soil C-N compound turnover is dependent on rainfall and depth, and is mediated by genomically divergent microorganisms.</title>
        <authorList>
            <person name="Diamond S."/>
            <person name="Andeer P.F."/>
            <person name="Li Z."/>
            <person name="Crits-Christoph A."/>
            <person name="Burstein D."/>
            <person name="Anantharaman K."/>
            <person name="Lane K.R."/>
            <person name="Thomas B.C."/>
            <person name="Pan C."/>
            <person name="Northen T.R."/>
            <person name="Banfield J.F."/>
        </authorList>
    </citation>
    <scope>NUCLEOTIDE SEQUENCE [LARGE SCALE GENOMIC DNA]</scope>
    <source>
        <strain evidence="3">WS_4</strain>
    </source>
</reference>